<evidence type="ECO:0000256" key="1">
    <source>
        <dbReference type="SAM" id="MobiDB-lite"/>
    </source>
</evidence>
<dbReference type="Proteomes" id="UP001291623">
    <property type="component" value="Unassembled WGS sequence"/>
</dbReference>
<gene>
    <name evidence="2" type="ORF">RND71_005749</name>
</gene>
<organism evidence="2 3">
    <name type="scientific">Anisodus tanguticus</name>
    <dbReference type="NCBI Taxonomy" id="243964"/>
    <lineage>
        <taxon>Eukaryota</taxon>
        <taxon>Viridiplantae</taxon>
        <taxon>Streptophyta</taxon>
        <taxon>Embryophyta</taxon>
        <taxon>Tracheophyta</taxon>
        <taxon>Spermatophyta</taxon>
        <taxon>Magnoliopsida</taxon>
        <taxon>eudicotyledons</taxon>
        <taxon>Gunneridae</taxon>
        <taxon>Pentapetalae</taxon>
        <taxon>asterids</taxon>
        <taxon>lamiids</taxon>
        <taxon>Solanales</taxon>
        <taxon>Solanaceae</taxon>
        <taxon>Solanoideae</taxon>
        <taxon>Hyoscyameae</taxon>
        <taxon>Anisodus</taxon>
    </lineage>
</organism>
<proteinExistence type="predicted"/>
<keyword evidence="3" id="KW-1185">Reference proteome</keyword>
<feature type="compositionally biased region" description="Basic and acidic residues" evidence="1">
    <location>
        <begin position="209"/>
        <end position="221"/>
    </location>
</feature>
<reference evidence="2" key="1">
    <citation type="submission" date="2023-12" db="EMBL/GenBank/DDBJ databases">
        <title>Genome assembly of Anisodus tanguticus.</title>
        <authorList>
            <person name="Wang Y.-J."/>
        </authorList>
    </citation>
    <scope>NUCLEOTIDE SEQUENCE</scope>
    <source>
        <strain evidence="2">KB-2021</strain>
        <tissue evidence="2">Leaf</tissue>
    </source>
</reference>
<evidence type="ECO:0000313" key="2">
    <source>
        <dbReference type="EMBL" id="KAK4375072.1"/>
    </source>
</evidence>
<accession>A0AAE1SS57</accession>
<feature type="region of interest" description="Disordered" evidence="1">
    <location>
        <begin position="15"/>
        <end position="43"/>
    </location>
</feature>
<name>A0AAE1SS57_9SOLA</name>
<dbReference type="AlphaFoldDB" id="A0AAE1SS57"/>
<comment type="caution">
    <text evidence="2">The sequence shown here is derived from an EMBL/GenBank/DDBJ whole genome shotgun (WGS) entry which is preliminary data.</text>
</comment>
<protein>
    <submittedName>
        <fullName evidence="2">Uncharacterized protein</fullName>
    </submittedName>
</protein>
<sequence>MCELFGFRIMSQRPKRTNTYKAQDASTSHTRSKRPPPIEEPHPVDIVSESEDTMFPNVNLALLWWHHMVKTVNGVPREVPCRFDEWSLRPNYARFYHMLCGPKSNATWVRDAYRRHKYLKRASLTLEAKLMFRLINCPILPTTNDTERMRNEGNRRLLYPSLLTQMLCLAFVLDNYGVDFEILHPKKEYDVTTFTALKGDESASLTTGTKEHPGLEEEPKLQSYEDHNSVDEDGHCYTIFGGTSHVA</sequence>
<dbReference type="EMBL" id="JAVYJV010000003">
    <property type="protein sequence ID" value="KAK4375072.1"/>
    <property type="molecule type" value="Genomic_DNA"/>
</dbReference>
<feature type="compositionally biased region" description="Polar residues" evidence="1">
    <location>
        <begin position="19"/>
        <end position="29"/>
    </location>
</feature>
<feature type="region of interest" description="Disordered" evidence="1">
    <location>
        <begin position="202"/>
        <end position="221"/>
    </location>
</feature>
<evidence type="ECO:0000313" key="3">
    <source>
        <dbReference type="Proteomes" id="UP001291623"/>
    </source>
</evidence>